<evidence type="ECO:0000256" key="5">
    <source>
        <dbReference type="ARBA" id="ARBA00022519"/>
    </source>
</evidence>
<gene>
    <name evidence="11" type="ORF">EGO53_08240</name>
</gene>
<evidence type="ECO:0000256" key="4">
    <source>
        <dbReference type="ARBA" id="ARBA00022475"/>
    </source>
</evidence>
<sequence>MESQTPPLLTVEHLTLSLNAEVKIHDLSFTLHAGERLCLLGASGSGKSLTAAAILGTLPVGATVSGSIRLQGREVNGLRLQRRKNTELAAIFQDPFTSLNPLATVGQQLTLALRSQNPLTKCQAQHCAVELLTALGMSPDNVMPRYPCQLSGGQCQRICAALALLGEKSLLIADEPTTALDMVSQHQLINILKSYTERPSAPALLFITHDLAVAAGLCQRAIVLVNGEIAEQGSFGRLLQHPQHPYTQQLVASAQRPAFNRPPSLSLAG</sequence>
<dbReference type="GO" id="GO:0016887">
    <property type="term" value="F:ATP hydrolysis activity"/>
    <property type="evidence" value="ECO:0007669"/>
    <property type="project" value="InterPro"/>
</dbReference>
<evidence type="ECO:0000313" key="12">
    <source>
        <dbReference type="Proteomes" id="UP000317572"/>
    </source>
</evidence>
<keyword evidence="6" id="KW-0547">Nucleotide-binding</keyword>
<evidence type="ECO:0000256" key="8">
    <source>
        <dbReference type="ARBA" id="ARBA00022967"/>
    </source>
</evidence>
<name>A0A515CUH1_SERLI</name>
<comment type="subcellular location">
    <subcellularLocation>
        <location evidence="1">Cell inner membrane</location>
        <topology evidence="1">Peripheral membrane protein</topology>
    </subcellularLocation>
</comment>
<dbReference type="InterPro" id="IPR003439">
    <property type="entry name" value="ABC_transporter-like_ATP-bd"/>
</dbReference>
<keyword evidence="7 11" id="KW-0067">ATP-binding</keyword>
<evidence type="ECO:0000256" key="2">
    <source>
        <dbReference type="ARBA" id="ARBA00005417"/>
    </source>
</evidence>
<keyword evidence="4" id="KW-1003">Cell membrane</keyword>
<dbReference type="PANTHER" id="PTHR43297:SF14">
    <property type="entry name" value="ATPASE AAA-TYPE CORE DOMAIN-CONTAINING PROTEIN"/>
    <property type="match status" value="1"/>
</dbReference>
<keyword evidence="8" id="KW-1278">Translocase</keyword>
<evidence type="ECO:0000256" key="1">
    <source>
        <dbReference type="ARBA" id="ARBA00004417"/>
    </source>
</evidence>
<evidence type="ECO:0000256" key="3">
    <source>
        <dbReference type="ARBA" id="ARBA00022448"/>
    </source>
</evidence>
<keyword evidence="5" id="KW-0997">Cell inner membrane</keyword>
<proteinExistence type="inferred from homology"/>
<dbReference type="EMBL" id="CP033893">
    <property type="protein sequence ID" value="QDL31773.1"/>
    <property type="molecule type" value="Genomic_DNA"/>
</dbReference>
<feature type="domain" description="ABC transporter" evidence="10">
    <location>
        <begin position="9"/>
        <end position="251"/>
    </location>
</feature>
<dbReference type="InterPro" id="IPR027417">
    <property type="entry name" value="P-loop_NTPase"/>
</dbReference>
<evidence type="ECO:0000256" key="7">
    <source>
        <dbReference type="ARBA" id="ARBA00022840"/>
    </source>
</evidence>
<evidence type="ECO:0000313" key="11">
    <source>
        <dbReference type="EMBL" id="QDL31773.1"/>
    </source>
</evidence>
<dbReference type="Proteomes" id="UP000317572">
    <property type="component" value="Chromosome"/>
</dbReference>
<dbReference type="GO" id="GO:0005524">
    <property type="term" value="F:ATP binding"/>
    <property type="evidence" value="ECO:0007669"/>
    <property type="project" value="UniProtKB-KW"/>
</dbReference>
<accession>A0A515CUH1</accession>
<organism evidence="11 12">
    <name type="scientific">Serratia liquefaciens</name>
    <dbReference type="NCBI Taxonomy" id="614"/>
    <lineage>
        <taxon>Bacteria</taxon>
        <taxon>Pseudomonadati</taxon>
        <taxon>Pseudomonadota</taxon>
        <taxon>Gammaproteobacteria</taxon>
        <taxon>Enterobacterales</taxon>
        <taxon>Yersiniaceae</taxon>
        <taxon>Serratia</taxon>
    </lineage>
</organism>
<dbReference type="InterPro" id="IPR003593">
    <property type="entry name" value="AAA+_ATPase"/>
</dbReference>
<evidence type="ECO:0000256" key="6">
    <source>
        <dbReference type="ARBA" id="ARBA00022741"/>
    </source>
</evidence>
<reference evidence="11 12" key="1">
    <citation type="submission" date="2018-11" db="EMBL/GenBank/DDBJ databases">
        <title>The first complete genome of Serratia liquefaciens isolated from metalophyte plant revel distinctness adaptive mechanisms in an extreme habitat.</title>
        <authorList>
            <person name="Caneschi W.L."/>
            <person name="Sanchez A.B."/>
            <person name="Felestrino E.B."/>
            <person name="Assis R.A.B."/>
            <person name="Lemes C.G.C."/>
            <person name="Cordeiro I.F."/>
            <person name="Fonseca N.P."/>
            <person name="Villa M."/>
            <person name="Vieira I.T."/>
            <person name="Moraes L.A."/>
            <person name="Kamino L.H.Y."/>
            <person name="do Carmo F."/>
            <person name="Garcia C.M."/>
            <person name="Almeida N.F."/>
            <person name="Silva R.S."/>
            <person name="Ferro J.A."/>
            <person name="Ferro M.I.T."/>
            <person name="Varani A.M."/>
            <person name="Ferreira R.M."/>
            <person name="dos Santos V.L."/>
            <person name="Silva U.C."/>
            <person name="Setubal J.C."/>
            <person name="Moreira L.M."/>
        </authorList>
    </citation>
    <scope>NUCLEOTIDE SEQUENCE [LARGE SCALE GENOMIC DNA]</scope>
    <source>
        <strain evidence="11 12">FG3</strain>
    </source>
</reference>
<dbReference type="Pfam" id="PF00005">
    <property type="entry name" value="ABC_tran"/>
    <property type="match status" value="1"/>
</dbReference>
<dbReference type="STRING" id="614.XJ20_09810"/>
<dbReference type="AlphaFoldDB" id="A0A515CUH1"/>
<keyword evidence="9" id="KW-0472">Membrane</keyword>
<dbReference type="PROSITE" id="PS50893">
    <property type="entry name" value="ABC_TRANSPORTER_2"/>
    <property type="match status" value="1"/>
</dbReference>
<keyword evidence="3" id="KW-0813">Transport</keyword>
<dbReference type="PANTHER" id="PTHR43297">
    <property type="entry name" value="OLIGOPEPTIDE TRANSPORT ATP-BINDING PROTEIN APPD"/>
    <property type="match status" value="1"/>
</dbReference>
<evidence type="ECO:0000259" key="10">
    <source>
        <dbReference type="PROSITE" id="PS50893"/>
    </source>
</evidence>
<dbReference type="SUPFAM" id="SSF52540">
    <property type="entry name" value="P-loop containing nucleoside triphosphate hydrolases"/>
    <property type="match status" value="1"/>
</dbReference>
<evidence type="ECO:0000256" key="9">
    <source>
        <dbReference type="ARBA" id="ARBA00023136"/>
    </source>
</evidence>
<dbReference type="InterPro" id="IPR050388">
    <property type="entry name" value="ABC_Ni/Peptide_Import"/>
</dbReference>
<dbReference type="RefSeq" id="WP_142815098.1">
    <property type="nucleotide sequence ID" value="NZ_CP033893.1"/>
</dbReference>
<comment type="similarity">
    <text evidence="2">Belongs to the ABC transporter superfamily.</text>
</comment>
<dbReference type="GO" id="GO:0005886">
    <property type="term" value="C:plasma membrane"/>
    <property type="evidence" value="ECO:0007669"/>
    <property type="project" value="UniProtKB-SubCell"/>
</dbReference>
<protein>
    <submittedName>
        <fullName evidence="11">ABC transporter ATP-binding protein</fullName>
    </submittedName>
</protein>
<dbReference type="Gene3D" id="3.40.50.300">
    <property type="entry name" value="P-loop containing nucleotide triphosphate hydrolases"/>
    <property type="match status" value="1"/>
</dbReference>
<dbReference type="CDD" id="cd03257">
    <property type="entry name" value="ABC_NikE_OppD_transporters"/>
    <property type="match status" value="1"/>
</dbReference>
<dbReference type="SMART" id="SM00382">
    <property type="entry name" value="AAA"/>
    <property type="match status" value="1"/>
</dbReference>